<dbReference type="RefSeq" id="WP_316967033.1">
    <property type="nucleotide sequence ID" value="NZ_JARFPK010000034.1"/>
</dbReference>
<dbReference type="PROSITE" id="PS50983">
    <property type="entry name" value="FE_B12_PBP"/>
    <property type="match status" value="1"/>
</dbReference>
<dbReference type="EMBL" id="JARFPK010000034">
    <property type="protein sequence ID" value="MDF0591298.1"/>
    <property type="molecule type" value="Genomic_DNA"/>
</dbReference>
<evidence type="ECO:0000313" key="3">
    <source>
        <dbReference type="Proteomes" id="UP001220010"/>
    </source>
</evidence>
<accession>A0ABT5X9H4</accession>
<evidence type="ECO:0000259" key="1">
    <source>
        <dbReference type="PROSITE" id="PS50983"/>
    </source>
</evidence>
<dbReference type="PANTHER" id="PTHR30535:SF34">
    <property type="entry name" value="MOLYBDATE-BINDING PROTEIN MOLA"/>
    <property type="match status" value="1"/>
</dbReference>
<sequence length="365" mass="39834">MIAKWFCAILALILLTSSLASAASQTSSLVPEGEGYPRTITDSAGRTVTIEMPVNRIIVLNSDAAEAVEVLGAGSKIVGVTDIILRDSERFPNLGDRELIGSWREFDYEKIGSLSMGDSDSIVPDIVVIGYVYPDRPQGVFAVEESLSSFENITPIGLDFFRQETLLDEIKKLGVVLGREKEAEAVSHWIGSKEGAVKASVEGLDRPRVYIESSSVQGLGSLSSYGNGSASNDLCRIAGGSNIAGDLTEYPKVEWEWIVSENPDVIIKIKSTSSLGWSDTADLRAEVDEIKARPGADEVSAAKSGRVYVCYWPMHFGLNSVVGLTYWAKIFHPDIELDPAVVHEEYMSLLGQDYPKDRLFVYPDI</sequence>
<reference evidence="2 3" key="1">
    <citation type="submission" date="2023-03" db="EMBL/GenBank/DDBJ databases">
        <title>WGS of Methanotrichaceae archaeon Mx.</title>
        <authorList>
            <person name="Sorokin D.Y."/>
            <person name="Merkel A.Y."/>
        </authorList>
    </citation>
    <scope>NUCLEOTIDE SEQUENCE [LARGE SCALE GENOMIC DNA]</scope>
    <source>
        <strain evidence="2 3">Mx</strain>
    </source>
</reference>
<feature type="domain" description="Fe/B12 periplasmic-binding" evidence="1">
    <location>
        <begin position="56"/>
        <end position="339"/>
    </location>
</feature>
<protein>
    <submittedName>
        <fullName evidence="2">ABC transporter substrate-binding protein</fullName>
    </submittedName>
</protein>
<dbReference type="Pfam" id="PF01497">
    <property type="entry name" value="Peripla_BP_2"/>
    <property type="match status" value="1"/>
</dbReference>
<keyword evidence="3" id="KW-1185">Reference proteome</keyword>
<dbReference type="Gene3D" id="3.40.50.1980">
    <property type="entry name" value="Nitrogenase molybdenum iron protein domain"/>
    <property type="match status" value="2"/>
</dbReference>
<dbReference type="PANTHER" id="PTHR30535">
    <property type="entry name" value="VITAMIN B12-BINDING PROTEIN"/>
    <property type="match status" value="1"/>
</dbReference>
<evidence type="ECO:0000313" key="2">
    <source>
        <dbReference type="EMBL" id="MDF0591298.1"/>
    </source>
</evidence>
<gene>
    <name evidence="2" type="ORF">P0O15_09020</name>
</gene>
<comment type="caution">
    <text evidence="2">The sequence shown here is derived from an EMBL/GenBank/DDBJ whole genome shotgun (WGS) entry which is preliminary data.</text>
</comment>
<dbReference type="Proteomes" id="UP001220010">
    <property type="component" value="Unassembled WGS sequence"/>
</dbReference>
<dbReference type="InterPro" id="IPR050902">
    <property type="entry name" value="ABC_Transporter_SBP"/>
</dbReference>
<dbReference type="SUPFAM" id="SSF53807">
    <property type="entry name" value="Helical backbone' metal receptor"/>
    <property type="match status" value="1"/>
</dbReference>
<organism evidence="2 3">
    <name type="scientific">Candidatus Methanocrinis natronophilus</name>
    <dbReference type="NCBI Taxonomy" id="3033396"/>
    <lineage>
        <taxon>Archaea</taxon>
        <taxon>Methanobacteriati</taxon>
        <taxon>Methanobacteriota</taxon>
        <taxon>Stenosarchaea group</taxon>
        <taxon>Methanomicrobia</taxon>
        <taxon>Methanotrichales</taxon>
        <taxon>Methanotrichaceae</taxon>
        <taxon>Methanocrinis</taxon>
    </lineage>
</organism>
<proteinExistence type="predicted"/>
<dbReference type="InterPro" id="IPR002491">
    <property type="entry name" value="ABC_transptr_periplasmic_BD"/>
</dbReference>
<name>A0ABT5X9H4_9EURY</name>